<evidence type="ECO:0000313" key="2">
    <source>
        <dbReference type="EnsemblPlants" id="AET7Gv20932500.4"/>
    </source>
</evidence>
<proteinExistence type="predicted"/>
<reference evidence="2" key="4">
    <citation type="submission" date="2019-03" db="UniProtKB">
        <authorList>
            <consortium name="EnsemblPlants"/>
        </authorList>
    </citation>
    <scope>IDENTIFICATION</scope>
</reference>
<accession>A0A453SGB3</accession>
<evidence type="ECO:0000256" key="1">
    <source>
        <dbReference type="SAM" id="MobiDB-lite"/>
    </source>
</evidence>
<reference evidence="2" key="3">
    <citation type="journal article" date="2017" name="Nature">
        <title>Genome sequence of the progenitor of the wheat D genome Aegilops tauschii.</title>
        <authorList>
            <person name="Luo M.C."/>
            <person name="Gu Y.Q."/>
            <person name="Puiu D."/>
            <person name="Wang H."/>
            <person name="Twardziok S.O."/>
            <person name="Deal K.R."/>
            <person name="Huo N."/>
            <person name="Zhu T."/>
            <person name="Wang L."/>
            <person name="Wang Y."/>
            <person name="McGuire P.E."/>
            <person name="Liu S."/>
            <person name="Long H."/>
            <person name="Ramasamy R.K."/>
            <person name="Rodriguez J.C."/>
            <person name="Van S.L."/>
            <person name="Yuan L."/>
            <person name="Wang Z."/>
            <person name="Xia Z."/>
            <person name="Xiao L."/>
            <person name="Anderson O.D."/>
            <person name="Ouyang S."/>
            <person name="Liang Y."/>
            <person name="Zimin A.V."/>
            <person name="Pertea G."/>
            <person name="Qi P."/>
            <person name="Bennetzen J.L."/>
            <person name="Dai X."/>
            <person name="Dawson M.W."/>
            <person name="Muller H.G."/>
            <person name="Kugler K."/>
            <person name="Rivarola-Duarte L."/>
            <person name="Spannagl M."/>
            <person name="Mayer K.F.X."/>
            <person name="Lu F.H."/>
            <person name="Bevan M.W."/>
            <person name="Leroy P."/>
            <person name="Li P."/>
            <person name="You F.M."/>
            <person name="Sun Q."/>
            <person name="Liu Z."/>
            <person name="Lyons E."/>
            <person name="Wicker T."/>
            <person name="Salzberg S.L."/>
            <person name="Devos K.M."/>
            <person name="Dvorak J."/>
        </authorList>
    </citation>
    <scope>NUCLEOTIDE SEQUENCE [LARGE SCALE GENOMIC DNA]</scope>
    <source>
        <strain evidence="2">cv. AL8/78</strain>
    </source>
</reference>
<dbReference type="AlphaFoldDB" id="A0A453SGB3"/>
<dbReference type="Proteomes" id="UP000015105">
    <property type="component" value="Chromosome 7D"/>
</dbReference>
<name>A0A453SGB3_AEGTS</name>
<sequence>RFTPSSPQPAFTRATPDHEPRRRSRHRQAPPASKRGALQFRDSSRSERDPAGRRPAMSGVFGRVFGKSKEQSQASALASIDKLSEVNGSIVD</sequence>
<dbReference type="Gramene" id="AET7Gv20932500.4">
    <property type="protein sequence ID" value="AET7Gv20932500.4"/>
    <property type="gene ID" value="AET7Gv20932500"/>
</dbReference>
<organism evidence="2 3">
    <name type="scientific">Aegilops tauschii subsp. strangulata</name>
    <name type="common">Goatgrass</name>
    <dbReference type="NCBI Taxonomy" id="200361"/>
    <lineage>
        <taxon>Eukaryota</taxon>
        <taxon>Viridiplantae</taxon>
        <taxon>Streptophyta</taxon>
        <taxon>Embryophyta</taxon>
        <taxon>Tracheophyta</taxon>
        <taxon>Spermatophyta</taxon>
        <taxon>Magnoliopsida</taxon>
        <taxon>Liliopsida</taxon>
        <taxon>Poales</taxon>
        <taxon>Poaceae</taxon>
        <taxon>BOP clade</taxon>
        <taxon>Pooideae</taxon>
        <taxon>Triticodae</taxon>
        <taxon>Triticeae</taxon>
        <taxon>Triticinae</taxon>
        <taxon>Aegilops</taxon>
    </lineage>
</organism>
<reference evidence="3" key="1">
    <citation type="journal article" date="2014" name="Science">
        <title>Ancient hybridizations among the ancestral genomes of bread wheat.</title>
        <authorList>
            <consortium name="International Wheat Genome Sequencing Consortium,"/>
            <person name="Marcussen T."/>
            <person name="Sandve S.R."/>
            <person name="Heier L."/>
            <person name="Spannagl M."/>
            <person name="Pfeifer M."/>
            <person name="Jakobsen K.S."/>
            <person name="Wulff B.B."/>
            <person name="Steuernagel B."/>
            <person name="Mayer K.F."/>
            <person name="Olsen O.A."/>
        </authorList>
    </citation>
    <scope>NUCLEOTIDE SEQUENCE [LARGE SCALE GENOMIC DNA]</scope>
    <source>
        <strain evidence="3">cv. AL8/78</strain>
    </source>
</reference>
<reference evidence="3" key="2">
    <citation type="journal article" date="2017" name="Nat. Plants">
        <title>The Aegilops tauschii genome reveals multiple impacts of transposons.</title>
        <authorList>
            <person name="Zhao G."/>
            <person name="Zou C."/>
            <person name="Li K."/>
            <person name="Wang K."/>
            <person name="Li T."/>
            <person name="Gao L."/>
            <person name="Zhang X."/>
            <person name="Wang H."/>
            <person name="Yang Z."/>
            <person name="Liu X."/>
            <person name="Jiang W."/>
            <person name="Mao L."/>
            <person name="Kong X."/>
            <person name="Jiao Y."/>
            <person name="Jia J."/>
        </authorList>
    </citation>
    <scope>NUCLEOTIDE SEQUENCE [LARGE SCALE GENOMIC DNA]</scope>
    <source>
        <strain evidence="3">cv. AL8/78</strain>
    </source>
</reference>
<feature type="compositionally biased region" description="Basic and acidic residues" evidence="1">
    <location>
        <begin position="42"/>
        <end position="52"/>
    </location>
</feature>
<feature type="region of interest" description="Disordered" evidence="1">
    <location>
        <begin position="1"/>
        <end position="92"/>
    </location>
</feature>
<protein>
    <submittedName>
        <fullName evidence="2">Uncharacterized protein</fullName>
    </submittedName>
</protein>
<keyword evidence="3" id="KW-1185">Reference proteome</keyword>
<reference evidence="2" key="5">
    <citation type="journal article" date="2021" name="G3 (Bethesda)">
        <title>Aegilops tauschii genome assembly Aet v5.0 features greater sequence contiguity and improved annotation.</title>
        <authorList>
            <person name="Wang L."/>
            <person name="Zhu T."/>
            <person name="Rodriguez J.C."/>
            <person name="Deal K.R."/>
            <person name="Dubcovsky J."/>
            <person name="McGuire P.E."/>
            <person name="Lux T."/>
            <person name="Spannagl M."/>
            <person name="Mayer K.F.X."/>
            <person name="Baldrich P."/>
            <person name="Meyers B.C."/>
            <person name="Huo N."/>
            <person name="Gu Y.Q."/>
            <person name="Zhou H."/>
            <person name="Devos K.M."/>
            <person name="Bennetzen J.L."/>
            <person name="Unver T."/>
            <person name="Budak H."/>
            <person name="Gulick P.J."/>
            <person name="Galiba G."/>
            <person name="Kalapos B."/>
            <person name="Nelson D.R."/>
            <person name="Li P."/>
            <person name="You F.M."/>
            <person name="Luo M.C."/>
            <person name="Dvorak J."/>
        </authorList>
    </citation>
    <scope>NUCLEOTIDE SEQUENCE [LARGE SCALE GENOMIC DNA]</scope>
    <source>
        <strain evidence="2">cv. AL8/78</strain>
    </source>
</reference>
<dbReference type="EnsemblPlants" id="AET7Gv20932500.4">
    <property type="protein sequence ID" value="AET7Gv20932500.4"/>
    <property type="gene ID" value="AET7Gv20932500"/>
</dbReference>
<evidence type="ECO:0000313" key="3">
    <source>
        <dbReference type="Proteomes" id="UP000015105"/>
    </source>
</evidence>